<feature type="compositionally biased region" description="Polar residues" evidence="1">
    <location>
        <begin position="306"/>
        <end position="336"/>
    </location>
</feature>
<protein>
    <recommendedName>
        <fullName evidence="4">Peptidase aspartic putative domain-containing protein</fullName>
    </recommendedName>
</protein>
<dbReference type="InterPro" id="IPR005312">
    <property type="entry name" value="DUF1759"/>
</dbReference>
<feature type="compositionally biased region" description="Polar residues" evidence="1">
    <location>
        <begin position="413"/>
        <end position="425"/>
    </location>
</feature>
<feature type="region of interest" description="Disordered" evidence="1">
    <location>
        <begin position="401"/>
        <end position="425"/>
    </location>
</feature>
<reference evidence="2" key="1">
    <citation type="submission" date="2025-05" db="UniProtKB">
        <authorList>
            <consortium name="EnsemblMetazoa"/>
        </authorList>
    </citation>
    <scope>IDENTIFICATION</scope>
</reference>
<name>A0ABM5L1Q3_DIAVI</name>
<proteinExistence type="predicted"/>
<organism evidence="2 3">
    <name type="scientific">Diabrotica virgifera virgifera</name>
    <name type="common">western corn rootworm</name>
    <dbReference type="NCBI Taxonomy" id="50390"/>
    <lineage>
        <taxon>Eukaryota</taxon>
        <taxon>Metazoa</taxon>
        <taxon>Ecdysozoa</taxon>
        <taxon>Arthropoda</taxon>
        <taxon>Hexapoda</taxon>
        <taxon>Insecta</taxon>
        <taxon>Pterygota</taxon>
        <taxon>Neoptera</taxon>
        <taxon>Endopterygota</taxon>
        <taxon>Coleoptera</taxon>
        <taxon>Polyphaga</taxon>
        <taxon>Cucujiformia</taxon>
        <taxon>Chrysomeloidea</taxon>
        <taxon>Chrysomelidae</taxon>
        <taxon>Galerucinae</taxon>
        <taxon>Diabroticina</taxon>
        <taxon>Diabroticites</taxon>
        <taxon>Diabrotica</taxon>
    </lineage>
</organism>
<dbReference type="EnsemblMetazoa" id="XM_050660407.1">
    <property type="protein sequence ID" value="XP_050516364.1"/>
    <property type="gene ID" value="LOC126891225"/>
</dbReference>
<dbReference type="Proteomes" id="UP001652700">
    <property type="component" value="Unplaced"/>
</dbReference>
<dbReference type="Pfam" id="PF03564">
    <property type="entry name" value="DUF1759"/>
    <property type="match status" value="1"/>
</dbReference>
<feature type="region of interest" description="Disordered" evidence="1">
    <location>
        <begin position="297"/>
        <end position="336"/>
    </location>
</feature>
<dbReference type="GeneID" id="126891225"/>
<accession>A0ABM5L1Q3</accession>
<dbReference type="RefSeq" id="XP_050516364.1">
    <property type="nucleotide sequence ID" value="XM_050660407.1"/>
</dbReference>
<sequence>MEGLIRRRGSQKAKVTIFSKYISPLHDRIKKGDSISELEVLQTVEMLSGIESLVEFNEIQDQIETLVKADQLATEVLEREEFYNKHSSVVAIARKIIRDYGGDKASERSKNSYAGHCIEPKPIELGHFNGNMDNWLDYANIFESLVNKNEYLDNIRRFHYLRSSLQGSAAQIIRTLEFTAENYEIAWKLVRERYDNNRLLISNHVNALFNIEPINKESSGRLRQLVDIFSKHLYALKQLGLPTEYWDVLLIHIISSKFDTYTLRAWENSKTSNEIPSFDDFKTFLKSRADLLESIEANQAEKENTRNNSQAGAYPRNTKNSQNTRGLYSSQDTPNNTDSARCCPMCNGEHAIYQCGEFLRLSSKERFDKVRKMNLCTNCLKGGHYYRRCKQSTCKRCSSKHHTYLHPDRSSERNTPSMRQPVVSASENQAVDDLQGTLNTTNLTASAVSSKASPEQSILSTVLVNIVDGQGKSYAVRALLDCGSQSSFITENVCDRLRIKRSRVDISVLGINNASSPVRFRLHTSG</sequence>
<dbReference type="PANTHER" id="PTHR47331">
    <property type="entry name" value="PHD-TYPE DOMAIN-CONTAINING PROTEIN"/>
    <property type="match status" value="1"/>
</dbReference>
<evidence type="ECO:0000313" key="2">
    <source>
        <dbReference type="EnsemblMetazoa" id="XP_050516364.1"/>
    </source>
</evidence>
<evidence type="ECO:0008006" key="4">
    <source>
        <dbReference type="Google" id="ProtNLM"/>
    </source>
</evidence>
<evidence type="ECO:0000256" key="1">
    <source>
        <dbReference type="SAM" id="MobiDB-lite"/>
    </source>
</evidence>
<dbReference type="PANTHER" id="PTHR47331:SF1">
    <property type="entry name" value="GAG-LIKE PROTEIN"/>
    <property type="match status" value="1"/>
</dbReference>
<keyword evidence="3" id="KW-1185">Reference proteome</keyword>
<evidence type="ECO:0000313" key="3">
    <source>
        <dbReference type="Proteomes" id="UP001652700"/>
    </source>
</evidence>